<keyword evidence="4" id="KW-0547">Nucleotide-binding</keyword>
<evidence type="ECO:0000259" key="9">
    <source>
        <dbReference type="Pfam" id="PF18052"/>
    </source>
</evidence>
<feature type="domain" description="Disease resistance R13L4/SHOC-2-like LRR" evidence="11">
    <location>
        <begin position="583"/>
        <end position="685"/>
    </location>
</feature>
<accession>A0A4U6UAF3</accession>
<evidence type="ECO:0000256" key="3">
    <source>
        <dbReference type="ARBA" id="ARBA00022737"/>
    </source>
</evidence>
<dbReference type="CDD" id="cd14798">
    <property type="entry name" value="RX-CC_like"/>
    <property type="match status" value="1"/>
</dbReference>
<dbReference type="InterPro" id="IPR038005">
    <property type="entry name" value="RX-like_CC"/>
</dbReference>
<dbReference type="InterPro" id="IPR027417">
    <property type="entry name" value="P-loop_NTPase"/>
</dbReference>
<dbReference type="InterPro" id="IPR041118">
    <property type="entry name" value="Rx_N"/>
</dbReference>
<feature type="domain" description="Disease resistance protein winged helix" evidence="10">
    <location>
        <begin position="477"/>
        <end position="542"/>
    </location>
</feature>
<feature type="domain" description="Disease resistance R13L4/SHOC-2-like LRR" evidence="11">
    <location>
        <begin position="746"/>
        <end position="968"/>
    </location>
</feature>
<evidence type="ECO:0000259" key="8">
    <source>
        <dbReference type="Pfam" id="PF00931"/>
    </source>
</evidence>
<dbReference type="Pfam" id="PF23559">
    <property type="entry name" value="WHD_DRP"/>
    <property type="match status" value="1"/>
</dbReference>
<dbReference type="Proteomes" id="UP000298652">
    <property type="component" value="Chromosome 5"/>
</dbReference>
<evidence type="ECO:0000259" key="11">
    <source>
        <dbReference type="Pfam" id="PF23598"/>
    </source>
</evidence>
<dbReference type="InterPro" id="IPR058922">
    <property type="entry name" value="WHD_DRP"/>
</dbReference>
<keyword evidence="3" id="KW-0677">Repeat</keyword>
<organism evidence="12 13">
    <name type="scientific">Setaria viridis</name>
    <name type="common">Green bristlegrass</name>
    <name type="synonym">Setaria italica subsp. viridis</name>
    <dbReference type="NCBI Taxonomy" id="4556"/>
    <lineage>
        <taxon>Eukaryota</taxon>
        <taxon>Viridiplantae</taxon>
        <taxon>Streptophyta</taxon>
        <taxon>Embryophyta</taxon>
        <taxon>Tracheophyta</taxon>
        <taxon>Spermatophyta</taxon>
        <taxon>Magnoliopsida</taxon>
        <taxon>Liliopsida</taxon>
        <taxon>Poales</taxon>
        <taxon>Poaceae</taxon>
        <taxon>PACMAD clade</taxon>
        <taxon>Panicoideae</taxon>
        <taxon>Panicodae</taxon>
        <taxon>Paniceae</taxon>
        <taxon>Cenchrinae</taxon>
        <taxon>Setaria</taxon>
    </lineage>
</organism>
<dbReference type="InterPro" id="IPR032675">
    <property type="entry name" value="LRR_dom_sf"/>
</dbReference>
<keyword evidence="5" id="KW-0611">Plant defense</keyword>
<dbReference type="Gramene" id="TKW12861">
    <property type="protein sequence ID" value="TKW12861"/>
    <property type="gene ID" value="SEVIR_5G063000v2"/>
</dbReference>
<dbReference type="GO" id="GO:0043531">
    <property type="term" value="F:ADP binding"/>
    <property type="evidence" value="ECO:0007669"/>
    <property type="project" value="InterPro"/>
</dbReference>
<gene>
    <name evidence="12" type="ORF">SEVIR_5G063000v2</name>
</gene>
<evidence type="ECO:0008006" key="14">
    <source>
        <dbReference type="Google" id="ProtNLM"/>
    </source>
</evidence>
<dbReference type="PANTHER" id="PTHR23155">
    <property type="entry name" value="DISEASE RESISTANCE PROTEIN RP"/>
    <property type="match status" value="1"/>
</dbReference>
<dbReference type="Gene3D" id="3.40.50.300">
    <property type="entry name" value="P-loop containing nucleotide triphosphate hydrolases"/>
    <property type="match status" value="1"/>
</dbReference>
<sequence length="990" mass="111511">MADMLLGSAQGAVGSLLGRLTSALIDEAQQLSGVRSDVQFIKDEMESMHGFLLHFAEATGDGGDEDHRVRAWMKQVAEVAYASQNCVDLYVQSLGAGAGAGSYLRRLPRLLWTLPARHRIASQIRELKVRAREVGERRIRYGVKAPKEQKPAKASSSLAAGDDEDKELEDARRRASAEFKPAAPLLEQLSRDVWKKTTLQTEEDAEAAAPAPKVIAILGDPDSRTNFAKKAKTWEDWDCMVWIEVGPFCTPSRLLRSILKKLSAPVPDQLEAWGHEKLVEKIRLHLKDKRFLVVLDDFWDRDGTHLWDCVKSCFPPGDCTPGSKIIITTGYLPQAKSLVPSEVYDVSSLQSDHRKELIYSYLEEAMGLVNSNNQNRYDLCDVLRDIISILVDAIPTCNFFLHVLYGNPNRTIDEFQRLLRDKLGSSPNKAKQVLKFAYDGLSSNCKSCLLHLSIFPLKTTFGQTGYAAHSRTRLAIFKRARLVRRWVAEGRVKKTGRLMSAMDEADHCFDVLAAHRFVIPKDTDATGKVKSCVMNDFIHDLIAEIAREETRDNIKLPPDLAHRLSMSHEFQLAQAVQQVHATRSNTTTTMFLELLPSSTNLRGLEVLDLEDCKELTDHHLKNICNHVVKLKYLSIRNTDITKLPKKIGKLQFLETLDIRQTEVRAFAKRYTVLPKLKHLLAGNQPTDYISFDKLQYQETDVRQTKVRVFTKRRIELPKLKNLLSGDQPTGYISEGSTRVEKPFFTVQMPHCIGAMTELQVLSHIAVSRNASELTGICNLIHLRKLGVVLQDPEGRAFMHLYYAIGNLTRSLVSLSIRIIANNVNADMGMEEILLIPPKYLQKLEISGLINGLPPWVEKLKELTKITLHKTPLSPVDIKILGMLTSLRYLRLQEKSSSERTLAFSKDGFQSLVFLVIEFSGITSISFADEATTPQLQKIVWSSSIDQLSLSGIEHLRNIREVNLKGNFDLGRVERAIDANKNKPILKANRT</sequence>
<dbReference type="InterPro" id="IPR002182">
    <property type="entry name" value="NB-ARC"/>
</dbReference>
<dbReference type="Pfam" id="PF00931">
    <property type="entry name" value="NB-ARC"/>
    <property type="match status" value="1"/>
</dbReference>
<dbReference type="SUPFAM" id="SSF52540">
    <property type="entry name" value="P-loop containing nucleoside triphosphate hydrolases"/>
    <property type="match status" value="1"/>
</dbReference>
<evidence type="ECO:0000313" key="12">
    <source>
        <dbReference type="EMBL" id="TKW12861.1"/>
    </source>
</evidence>
<comment type="similarity">
    <text evidence="1">Belongs to the disease resistance NB-LRR family.</text>
</comment>
<dbReference type="Gene3D" id="3.80.10.10">
    <property type="entry name" value="Ribonuclease Inhibitor"/>
    <property type="match status" value="1"/>
</dbReference>
<feature type="region of interest" description="Disordered" evidence="7">
    <location>
        <begin position="143"/>
        <end position="174"/>
    </location>
</feature>
<reference evidence="12" key="1">
    <citation type="submission" date="2019-03" db="EMBL/GenBank/DDBJ databases">
        <title>WGS assembly of Setaria viridis.</title>
        <authorList>
            <person name="Huang P."/>
            <person name="Jenkins J."/>
            <person name="Grimwood J."/>
            <person name="Barry K."/>
            <person name="Healey A."/>
            <person name="Mamidi S."/>
            <person name="Sreedasyam A."/>
            <person name="Shu S."/>
            <person name="Feldman M."/>
            <person name="Wu J."/>
            <person name="Yu Y."/>
            <person name="Chen C."/>
            <person name="Johnson J."/>
            <person name="Rokhsar D."/>
            <person name="Baxter I."/>
            <person name="Schmutz J."/>
            <person name="Brutnell T."/>
            <person name="Kellogg E."/>
        </authorList>
    </citation>
    <scope>NUCLEOTIDE SEQUENCE [LARGE SCALE GENOMIC DNA]</scope>
</reference>
<dbReference type="PANTHER" id="PTHR23155:SF1062">
    <property type="entry name" value="OS11G0579400 PROTEIN"/>
    <property type="match status" value="1"/>
</dbReference>
<evidence type="ECO:0000259" key="10">
    <source>
        <dbReference type="Pfam" id="PF23559"/>
    </source>
</evidence>
<evidence type="ECO:0000256" key="4">
    <source>
        <dbReference type="ARBA" id="ARBA00022741"/>
    </source>
</evidence>
<evidence type="ECO:0000256" key="5">
    <source>
        <dbReference type="ARBA" id="ARBA00022821"/>
    </source>
</evidence>
<feature type="domain" description="NB-ARC" evidence="8">
    <location>
        <begin position="230"/>
        <end position="358"/>
    </location>
</feature>
<dbReference type="AlphaFoldDB" id="A0A4U6UAF3"/>
<proteinExistence type="inferred from homology"/>
<evidence type="ECO:0000256" key="2">
    <source>
        <dbReference type="ARBA" id="ARBA00022614"/>
    </source>
</evidence>
<dbReference type="OMA" id="AMDEADH"/>
<dbReference type="PRINTS" id="PR00364">
    <property type="entry name" value="DISEASERSIST"/>
</dbReference>
<keyword evidence="13" id="KW-1185">Reference proteome</keyword>
<dbReference type="SUPFAM" id="SSF52058">
    <property type="entry name" value="L domain-like"/>
    <property type="match status" value="1"/>
</dbReference>
<protein>
    <recommendedName>
        <fullName evidence="14">Rx N-terminal domain-containing protein</fullName>
    </recommendedName>
</protein>
<dbReference type="GO" id="GO:0098542">
    <property type="term" value="P:defense response to other organism"/>
    <property type="evidence" value="ECO:0007669"/>
    <property type="project" value="TreeGrafter"/>
</dbReference>
<evidence type="ECO:0000313" key="13">
    <source>
        <dbReference type="Proteomes" id="UP000298652"/>
    </source>
</evidence>
<keyword evidence="2" id="KW-0433">Leucine-rich repeat</keyword>
<name>A0A4U6UAF3_SETVI</name>
<dbReference type="Pfam" id="PF23598">
    <property type="entry name" value="LRR_14"/>
    <property type="match status" value="2"/>
</dbReference>
<dbReference type="Pfam" id="PF18052">
    <property type="entry name" value="Rx_N"/>
    <property type="match status" value="1"/>
</dbReference>
<keyword evidence="6" id="KW-0175">Coiled coil</keyword>
<feature type="domain" description="Disease resistance N-terminal" evidence="9">
    <location>
        <begin position="12"/>
        <end position="91"/>
    </location>
</feature>
<dbReference type="EMBL" id="CM016556">
    <property type="protein sequence ID" value="TKW12861.1"/>
    <property type="molecule type" value="Genomic_DNA"/>
</dbReference>
<dbReference type="InterPro" id="IPR044974">
    <property type="entry name" value="Disease_R_plants"/>
</dbReference>
<evidence type="ECO:0000256" key="7">
    <source>
        <dbReference type="SAM" id="MobiDB-lite"/>
    </source>
</evidence>
<dbReference type="Gene3D" id="1.20.5.4130">
    <property type="match status" value="1"/>
</dbReference>
<dbReference type="InterPro" id="IPR055414">
    <property type="entry name" value="LRR_R13L4/SHOC2-like"/>
</dbReference>
<evidence type="ECO:0000256" key="1">
    <source>
        <dbReference type="ARBA" id="ARBA00008894"/>
    </source>
</evidence>
<evidence type="ECO:0000256" key="6">
    <source>
        <dbReference type="ARBA" id="ARBA00023054"/>
    </source>
</evidence>